<dbReference type="Proteomes" id="UP000253606">
    <property type="component" value="Chromosome"/>
</dbReference>
<evidence type="ECO:0000313" key="3">
    <source>
        <dbReference type="Proteomes" id="UP000253606"/>
    </source>
</evidence>
<dbReference type="OrthoDB" id="9813892at2"/>
<keyword evidence="3" id="KW-1185">Reference proteome</keyword>
<protein>
    <submittedName>
        <fullName evidence="2">Putative oxidoreductase</fullName>
    </submittedName>
</protein>
<name>A0A2Z5FZZ6_9BACT</name>
<dbReference type="AlphaFoldDB" id="A0A2Z5FZZ6"/>
<dbReference type="RefSeq" id="WP_114207264.1">
    <property type="nucleotide sequence ID" value="NZ_CP030840.1"/>
</dbReference>
<feature type="signal peptide" evidence="1">
    <location>
        <begin position="1"/>
        <end position="21"/>
    </location>
</feature>
<dbReference type="EMBL" id="CP030840">
    <property type="protein sequence ID" value="AXC11906.1"/>
    <property type="molecule type" value="Genomic_DNA"/>
</dbReference>
<dbReference type="PANTHER" id="PTHR47199">
    <property type="entry name" value="PHOTOSYSTEM II STABILITY/ASSEMBLY FACTOR HCF136, CHLOROPLASTIC"/>
    <property type="match status" value="1"/>
</dbReference>
<accession>A0A2Z5FZZ6</accession>
<dbReference type="KEGG" id="abas:ACPOL_2588"/>
<dbReference type="InterPro" id="IPR036278">
    <property type="entry name" value="Sialidase_sf"/>
</dbReference>
<dbReference type="Gene3D" id="2.130.10.10">
    <property type="entry name" value="YVTN repeat-like/Quinoprotein amine dehydrogenase"/>
    <property type="match status" value="1"/>
</dbReference>
<dbReference type="PANTHER" id="PTHR47199:SF2">
    <property type="entry name" value="PHOTOSYSTEM II STABILITY_ASSEMBLY FACTOR HCF136, CHLOROPLASTIC"/>
    <property type="match status" value="1"/>
</dbReference>
<dbReference type="SUPFAM" id="SSF50939">
    <property type="entry name" value="Sialidases"/>
    <property type="match status" value="1"/>
</dbReference>
<evidence type="ECO:0000313" key="2">
    <source>
        <dbReference type="EMBL" id="AXC11906.1"/>
    </source>
</evidence>
<reference evidence="2 3" key="1">
    <citation type="journal article" date="2018" name="Front. Microbiol.">
        <title>Hydrolytic Capabilities as a Key to Environmental Success: Chitinolytic and Cellulolytic Acidobacteria From Acidic Sub-arctic Soils and Boreal Peatlands.</title>
        <authorList>
            <person name="Belova S.E."/>
            <person name="Ravin N.V."/>
            <person name="Pankratov T.A."/>
            <person name="Rakitin A.L."/>
            <person name="Ivanova A.A."/>
            <person name="Beletsky A.V."/>
            <person name="Mardanov A.V."/>
            <person name="Sinninghe Damste J.S."/>
            <person name="Dedysh S.N."/>
        </authorList>
    </citation>
    <scope>NUCLEOTIDE SEQUENCE [LARGE SCALE GENOMIC DNA]</scope>
    <source>
        <strain evidence="2 3">SBC82</strain>
    </source>
</reference>
<proteinExistence type="predicted"/>
<organism evidence="2 3">
    <name type="scientific">Acidisarcina polymorpha</name>
    <dbReference type="NCBI Taxonomy" id="2211140"/>
    <lineage>
        <taxon>Bacteria</taxon>
        <taxon>Pseudomonadati</taxon>
        <taxon>Acidobacteriota</taxon>
        <taxon>Terriglobia</taxon>
        <taxon>Terriglobales</taxon>
        <taxon>Acidobacteriaceae</taxon>
        <taxon>Acidisarcina</taxon>
    </lineage>
</organism>
<dbReference type="InterPro" id="IPR015943">
    <property type="entry name" value="WD40/YVTN_repeat-like_dom_sf"/>
</dbReference>
<gene>
    <name evidence="2" type="ORF">ACPOL_2588</name>
</gene>
<evidence type="ECO:0000256" key="1">
    <source>
        <dbReference type="SAM" id="SignalP"/>
    </source>
</evidence>
<feature type="chain" id="PRO_5016332285" evidence="1">
    <location>
        <begin position="22"/>
        <end position="151"/>
    </location>
</feature>
<keyword evidence="1" id="KW-0732">Signal</keyword>
<sequence>MLKRSFLLILSMVTASTSGYAQEAWKGHQPTLIAQHSGTTQLLIAVSPVNSKVVWAAGAGGTYVVTTDGGATWKSGVVPGAEGLEFRDVQGVSDRIAYLMSIGNNTGDFRIYKTEDAGLHWTIQFKNKRSMLSMTALRSGLRSVASRIAIR</sequence>